<accession>A0ABW0P5X0</accession>
<name>A0ABW0P5X0_9HYPH</name>
<keyword evidence="2" id="KW-1185">Reference proteome</keyword>
<comment type="caution">
    <text evidence="1">The sequence shown here is derived from an EMBL/GenBank/DDBJ whole genome shotgun (WGS) entry which is preliminary data.</text>
</comment>
<dbReference type="RefSeq" id="WP_377817499.1">
    <property type="nucleotide sequence ID" value="NZ_JBHSLU010000063.1"/>
</dbReference>
<sequence length="406" mass="43722">MTQVDSALGNPLVESIFSYAGQILSNRPVNFLGVGNDGPALQGLAERTFGQRLTGSRVMISLKGYMHGNTKKPDPASIDLLFIDARDHDRAKLSDSVKEALQASAPRARIALIVKLDVLESQETLALRQLVTDRYSVTHIHVSGDDADGAVIWIGNAAPSIKQAVVLSRGGLPTSPKHMIDIPINAVRNTENWADIVPGDAVKNAATADQLSSYFDIRPGVTTGNDNLLILPTSEIERLGLEAEAFRPVLPDPSQIDDEIIEGRPGGFPDTNERLMILQVDSDTDLKDRYPNLSSHLETAVASEAAASPSWYALEKPPVPPIVCAARDGQPCCFFLNRSKAIATDKFVALYPKPPVAAAIACNASLVAQIWGEITKAVDDASQDVTLENLPRFEVPGLKRILPLAN</sequence>
<gene>
    <name evidence="1" type="ORF">ACFPN9_20200</name>
</gene>
<reference evidence="2" key="1">
    <citation type="journal article" date="2019" name="Int. J. Syst. Evol. Microbiol.">
        <title>The Global Catalogue of Microorganisms (GCM) 10K type strain sequencing project: providing services to taxonomists for standard genome sequencing and annotation.</title>
        <authorList>
            <consortium name="The Broad Institute Genomics Platform"/>
            <consortium name="The Broad Institute Genome Sequencing Center for Infectious Disease"/>
            <person name="Wu L."/>
            <person name="Ma J."/>
        </authorList>
    </citation>
    <scope>NUCLEOTIDE SEQUENCE [LARGE SCALE GENOMIC DNA]</scope>
    <source>
        <strain evidence="2">CCUG 43117</strain>
    </source>
</reference>
<organism evidence="1 2">
    <name type="scientific">Bosea massiliensis</name>
    <dbReference type="NCBI Taxonomy" id="151419"/>
    <lineage>
        <taxon>Bacteria</taxon>
        <taxon>Pseudomonadati</taxon>
        <taxon>Pseudomonadota</taxon>
        <taxon>Alphaproteobacteria</taxon>
        <taxon>Hyphomicrobiales</taxon>
        <taxon>Boseaceae</taxon>
        <taxon>Bosea</taxon>
    </lineage>
</organism>
<proteinExistence type="predicted"/>
<dbReference type="EMBL" id="JBHSLU010000063">
    <property type="protein sequence ID" value="MFC5507568.1"/>
    <property type="molecule type" value="Genomic_DNA"/>
</dbReference>
<evidence type="ECO:0000313" key="2">
    <source>
        <dbReference type="Proteomes" id="UP001596060"/>
    </source>
</evidence>
<protein>
    <submittedName>
        <fullName evidence="1">Uncharacterized protein</fullName>
    </submittedName>
</protein>
<dbReference type="Proteomes" id="UP001596060">
    <property type="component" value="Unassembled WGS sequence"/>
</dbReference>
<evidence type="ECO:0000313" key="1">
    <source>
        <dbReference type="EMBL" id="MFC5507568.1"/>
    </source>
</evidence>